<evidence type="ECO:0000313" key="3">
    <source>
        <dbReference type="Proteomes" id="UP001342314"/>
    </source>
</evidence>
<comment type="caution">
    <text evidence="2">The sequence shown here is derived from an EMBL/GenBank/DDBJ whole genome shotgun (WGS) entry which is preliminary data.</text>
</comment>
<dbReference type="EMBL" id="BQKY01000002">
    <property type="protein sequence ID" value="GJN88146.1"/>
    <property type="molecule type" value="Genomic_DNA"/>
</dbReference>
<feature type="region of interest" description="Disordered" evidence="1">
    <location>
        <begin position="17"/>
        <end position="46"/>
    </location>
</feature>
<gene>
    <name evidence="2" type="ORF">Rhopal_001103-T1</name>
</gene>
<accession>A0AAV5G6G9</accession>
<evidence type="ECO:0000256" key="1">
    <source>
        <dbReference type="SAM" id="MobiDB-lite"/>
    </source>
</evidence>
<organism evidence="2 3">
    <name type="scientific">Rhodotorula paludigena</name>
    <dbReference type="NCBI Taxonomy" id="86838"/>
    <lineage>
        <taxon>Eukaryota</taxon>
        <taxon>Fungi</taxon>
        <taxon>Dikarya</taxon>
        <taxon>Basidiomycota</taxon>
        <taxon>Pucciniomycotina</taxon>
        <taxon>Microbotryomycetes</taxon>
        <taxon>Sporidiobolales</taxon>
        <taxon>Sporidiobolaceae</taxon>
        <taxon>Rhodotorula</taxon>
    </lineage>
</organism>
<sequence>MLARSVALRATARSATVASAKRSASSNTPATAGPGGAVQKKSGPSPETLIVGGIGAVVAYYIGKSVLYPKKEDEEVKKA</sequence>
<dbReference type="AlphaFoldDB" id="A0AAV5G6G9"/>
<keyword evidence="3" id="KW-1185">Reference proteome</keyword>
<feature type="compositionally biased region" description="Low complexity" evidence="1">
    <location>
        <begin position="17"/>
        <end position="26"/>
    </location>
</feature>
<evidence type="ECO:0000313" key="2">
    <source>
        <dbReference type="EMBL" id="GJN88146.1"/>
    </source>
</evidence>
<dbReference type="Proteomes" id="UP001342314">
    <property type="component" value="Unassembled WGS sequence"/>
</dbReference>
<proteinExistence type="predicted"/>
<reference evidence="2 3" key="1">
    <citation type="submission" date="2021-12" db="EMBL/GenBank/DDBJ databases">
        <title>High titer production of polyol ester of fatty acids by Rhodotorula paludigena BS15 towards product separation-free biomass refinery.</title>
        <authorList>
            <person name="Mano J."/>
            <person name="Ono H."/>
            <person name="Tanaka T."/>
            <person name="Naito K."/>
            <person name="Sushida H."/>
            <person name="Ike M."/>
            <person name="Tokuyasu K."/>
            <person name="Kitaoka M."/>
        </authorList>
    </citation>
    <scope>NUCLEOTIDE SEQUENCE [LARGE SCALE GENOMIC DNA]</scope>
    <source>
        <strain evidence="2 3">BS15</strain>
    </source>
</reference>
<protein>
    <submittedName>
        <fullName evidence="2">Uncharacterized protein</fullName>
    </submittedName>
</protein>
<name>A0AAV5G6G9_9BASI</name>